<dbReference type="GO" id="GO:0016787">
    <property type="term" value="F:hydrolase activity"/>
    <property type="evidence" value="ECO:0007669"/>
    <property type="project" value="UniProtKB-KW"/>
</dbReference>
<protein>
    <recommendedName>
        <fullName evidence="4">Glycosyl hydrolase family 88</fullName>
    </recommendedName>
</protein>
<sequence length="307" mass="34710">MLSMQRHSWEQGAAMQAFLEMGEMETVCAMAREAVYRSLPDGRAATIGVTDGVTDPCAVGEALIAACRHTGDSMLESGLEALLDWTLRKAPRNEEGILYHLTTGKQFWVDSMYMLPPFLAAAGRPREAWEQMDAYWNALYDREAGLMCHMWDDGEQVFIRAAHWGSGNGWALAGMTRLLGLLPSGEYREEKQILRERITRLLERVLTWRRKDGLFHDVVDDGSSFVETNLSQMAAYTIYCGMREGWLNPARYEAEGDAMCAAAERRMDEFGFIRGVCGAPTFDKPGFSPEGQAFYLLMEQAREDWRK</sequence>
<organism evidence="2 3">
    <name type="scientific">Hungatella hathewayi WAL-18680</name>
    <dbReference type="NCBI Taxonomy" id="742737"/>
    <lineage>
        <taxon>Bacteria</taxon>
        <taxon>Bacillati</taxon>
        <taxon>Bacillota</taxon>
        <taxon>Clostridia</taxon>
        <taxon>Lachnospirales</taxon>
        <taxon>Lachnospiraceae</taxon>
        <taxon>Hungatella</taxon>
    </lineage>
</organism>
<keyword evidence="3" id="KW-1185">Reference proteome</keyword>
<dbReference type="Pfam" id="PF07470">
    <property type="entry name" value="Glyco_hydro_88"/>
    <property type="match status" value="1"/>
</dbReference>
<gene>
    <name evidence="2" type="ORF">HMPREF9473_04516</name>
</gene>
<evidence type="ECO:0000256" key="1">
    <source>
        <dbReference type="ARBA" id="ARBA00022801"/>
    </source>
</evidence>
<comment type="caution">
    <text evidence="2">The sequence shown here is derived from an EMBL/GenBank/DDBJ whole genome shotgun (WGS) entry which is preliminary data.</text>
</comment>
<evidence type="ECO:0000313" key="3">
    <source>
        <dbReference type="Proteomes" id="UP000005384"/>
    </source>
</evidence>
<dbReference type="EMBL" id="ADLN01000120">
    <property type="protein sequence ID" value="EHI57407.1"/>
    <property type="molecule type" value="Genomic_DNA"/>
</dbReference>
<dbReference type="PATRIC" id="fig|742737.3.peg.4502"/>
<dbReference type="SUPFAM" id="SSF48208">
    <property type="entry name" value="Six-hairpin glycosidases"/>
    <property type="match status" value="1"/>
</dbReference>
<keyword evidence="1" id="KW-0378">Hydrolase</keyword>
<name>G5ILY8_9FIRM</name>
<dbReference type="InterPro" id="IPR010905">
    <property type="entry name" value="Glyco_hydro_88"/>
</dbReference>
<dbReference type="PANTHER" id="PTHR33886">
    <property type="entry name" value="UNSATURATED RHAMNOGALACTURONAN HYDROLASE (EUROFUNG)"/>
    <property type="match status" value="1"/>
</dbReference>
<evidence type="ECO:0000313" key="2">
    <source>
        <dbReference type="EMBL" id="EHI57407.1"/>
    </source>
</evidence>
<dbReference type="InterPro" id="IPR008928">
    <property type="entry name" value="6-hairpin_glycosidase_sf"/>
</dbReference>
<dbReference type="Gene3D" id="1.50.10.10">
    <property type="match status" value="1"/>
</dbReference>
<dbReference type="HOGENOM" id="CLU_037534_1_0_9"/>
<dbReference type="Proteomes" id="UP000005384">
    <property type="component" value="Unassembled WGS sequence"/>
</dbReference>
<accession>G5ILY8</accession>
<dbReference type="InterPro" id="IPR052043">
    <property type="entry name" value="PolySaccharide_Degr_Enz"/>
</dbReference>
<proteinExistence type="predicted"/>
<dbReference type="InterPro" id="IPR012341">
    <property type="entry name" value="6hp_glycosidase-like_sf"/>
</dbReference>
<dbReference type="GO" id="GO:0005975">
    <property type="term" value="P:carbohydrate metabolic process"/>
    <property type="evidence" value="ECO:0007669"/>
    <property type="project" value="InterPro"/>
</dbReference>
<evidence type="ECO:0008006" key="4">
    <source>
        <dbReference type="Google" id="ProtNLM"/>
    </source>
</evidence>
<reference evidence="2 3" key="1">
    <citation type="submission" date="2011-08" db="EMBL/GenBank/DDBJ databases">
        <title>The Genome Sequence of Clostridium hathewayi WAL-18680.</title>
        <authorList>
            <consortium name="The Broad Institute Genome Sequencing Platform"/>
            <person name="Earl A."/>
            <person name="Ward D."/>
            <person name="Feldgarden M."/>
            <person name="Gevers D."/>
            <person name="Finegold S.M."/>
            <person name="Summanen P.H."/>
            <person name="Molitoris D.R."/>
            <person name="Song M."/>
            <person name="Daigneault M."/>
            <person name="Allen-Vercoe E."/>
            <person name="Young S.K."/>
            <person name="Zeng Q."/>
            <person name="Gargeya S."/>
            <person name="Fitzgerald M."/>
            <person name="Haas B."/>
            <person name="Abouelleil A."/>
            <person name="Alvarado L."/>
            <person name="Arachchi H.M."/>
            <person name="Berlin A."/>
            <person name="Brown A."/>
            <person name="Chapman S.B."/>
            <person name="Chen Z."/>
            <person name="Dunbar C."/>
            <person name="Freedman E."/>
            <person name="Gearin G."/>
            <person name="Gellesch M."/>
            <person name="Goldberg J."/>
            <person name="Griggs A."/>
            <person name="Gujja S."/>
            <person name="Heiman D."/>
            <person name="Howarth C."/>
            <person name="Larson L."/>
            <person name="Lui A."/>
            <person name="MacDonald P.J.P."/>
            <person name="Montmayeur A."/>
            <person name="Murphy C."/>
            <person name="Neiman D."/>
            <person name="Pearson M."/>
            <person name="Priest M."/>
            <person name="Roberts A."/>
            <person name="Saif S."/>
            <person name="Shea T."/>
            <person name="Shenoy N."/>
            <person name="Sisk P."/>
            <person name="Stolte C."/>
            <person name="Sykes S."/>
            <person name="Wortman J."/>
            <person name="Nusbaum C."/>
            <person name="Birren B."/>
        </authorList>
    </citation>
    <scope>NUCLEOTIDE SEQUENCE [LARGE SCALE GENOMIC DNA]</scope>
    <source>
        <strain evidence="2 3">WAL-18680</strain>
    </source>
</reference>
<dbReference type="AlphaFoldDB" id="G5ILY8"/>
<dbReference type="PANTHER" id="PTHR33886:SF8">
    <property type="entry name" value="UNSATURATED RHAMNOGALACTURONAN HYDROLASE (EUROFUNG)"/>
    <property type="match status" value="1"/>
</dbReference>